<gene>
    <name evidence="1" type="ORF">S01H4_18795</name>
</gene>
<organism evidence="1">
    <name type="scientific">marine sediment metagenome</name>
    <dbReference type="NCBI Taxonomy" id="412755"/>
    <lineage>
        <taxon>unclassified sequences</taxon>
        <taxon>metagenomes</taxon>
        <taxon>ecological metagenomes</taxon>
    </lineage>
</organism>
<reference evidence="1" key="1">
    <citation type="journal article" date="2014" name="Front. Microbiol.">
        <title>High frequency of phylogenetically diverse reductive dehalogenase-homologous genes in deep subseafloor sedimentary metagenomes.</title>
        <authorList>
            <person name="Kawai M."/>
            <person name="Futagami T."/>
            <person name="Toyoda A."/>
            <person name="Takaki Y."/>
            <person name="Nishi S."/>
            <person name="Hori S."/>
            <person name="Arai W."/>
            <person name="Tsubouchi T."/>
            <person name="Morono Y."/>
            <person name="Uchiyama I."/>
            <person name="Ito T."/>
            <person name="Fujiyama A."/>
            <person name="Inagaki F."/>
            <person name="Takami H."/>
        </authorList>
    </citation>
    <scope>NUCLEOTIDE SEQUENCE</scope>
    <source>
        <strain evidence="1">Expedition CK06-06</strain>
    </source>
</reference>
<dbReference type="AlphaFoldDB" id="X0YCW7"/>
<accession>X0YCW7</accession>
<evidence type="ECO:0000313" key="1">
    <source>
        <dbReference type="EMBL" id="GAG53704.1"/>
    </source>
</evidence>
<sequence length="70" mass="7614">MADNQQLAKLAVDDCREVVAWFQPVRVSKRLVDQHFVIASGLQVAAGAKDQAVEGRFAGGRYGDEITPGR</sequence>
<name>X0YCW7_9ZZZZ</name>
<dbReference type="EMBL" id="BART01008345">
    <property type="protein sequence ID" value="GAG53704.1"/>
    <property type="molecule type" value="Genomic_DNA"/>
</dbReference>
<proteinExistence type="predicted"/>
<comment type="caution">
    <text evidence="1">The sequence shown here is derived from an EMBL/GenBank/DDBJ whole genome shotgun (WGS) entry which is preliminary data.</text>
</comment>
<protein>
    <submittedName>
        <fullName evidence="1">Uncharacterized protein</fullName>
    </submittedName>
</protein>